<evidence type="ECO:0000313" key="3">
    <source>
        <dbReference type="EnsemblMetazoa" id="RPRC006615-PA"/>
    </source>
</evidence>
<keyword evidence="4" id="KW-1185">Reference proteome</keyword>
<dbReference type="InterPro" id="IPR002656">
    <property type="entry name" value="Acyl_transf_3_dom"/>
</dbReference>
<sequence>MSRCPPAWPPSVAATHGARLKFNRSKILVTLGLIAFISFLLAQLSPLSAFLTKYNYYSLITGRAGELLIGSIIGILSVKRTMETGEIVRDDKNHLAIKNSLTIIGFLMMLLSIIFLSKKHLFPSFWAVIPTLGVALIIFCYDKNTYIAKLLSIKPIVFIGTISYSLYLWHWPIIVLARKINSSSYAKYEEAVKPYKLQTQYLNPENNFCDERIIGNCVFGDKSKKPKILMIGDSHAGHYSPYLDEAGKKYEFAVKIINYHGCEFLPEQEDEKKWAVLSQKEPCIKAMDDIKNEIDQYPIIIYALKYNLFPMESEFLASKYLPKMVSKLKEQQVIVLAQVPTVSENKRLKFMNAFLKGKHYQSNEFLTYEEKTANNLVKSELKGKAIFFDPLSYLDENAKKEWPIYHGLMAYSFHSHLNEYVTRKWSGEVLPKQKEFWESVLKQINNKAVN</sequence>
<dbReference type="Pfam" id="PF01757">
    <property type="entry name" value="Acyl_transf_3"/>
    <property type="match status" value="1"/>
</dbReference>
<dbReference type="GO" id="GO:0016747">
    <property type="term" value="F:acyltransferase activity, transferring groups other than amino-acyl groups"/>
    <property type="evidence" value="ECO:0007669"/>
    <property type="project" value="InterPro"/>
</dbReference>
<dbReference type="EMBL" id="ACPB03000476">
    <property type="status" value="NOT_ANNOTATED_CDS"/>
    <property type="molecule type" value="Genomic_DNA"/>
</dbReference>
<dbReference type="InParanoid" id="T1HRE5"/>
<dbReference type="InterPro" id="IPR050879">
    <property type="entry name" value="Acyltransferase_3"/>
</dbReference>
<feature type="domain" description="Acyltransferase 3" evidence="1">
    <location>
        <begin position="27"/>
        <end position="181"/>
    </location>
</feature>
<dbReference type="InterPro" id="IPR043968">
    <property type="entry name" value="SGNH"/>
</dbReference>
<evidence type="ECO:0000259" key="1">
    <source>
        <dbReference type="Pfam" id="PF01757"/>
    </source>
</evidence>
<evidence type="ECO:0000259" key="2">
    <source>
        <dbReference type="Pfam" id="PF19040"/>
    </source>
</evidence>
<feature type="domain" description="SGNH" evidence="2">
    <location>
        <begin position="212"/>
        <end position="423"/>
    </location>
</feature>
<dbReference type="GO" id="GO:0016020">
    <property type="term" value="C:membrane"/>
    <property type="evidence" value="ECO:0007669"/>
    <property type="project" value="TreeGrafter"/>
</dbReference>
<dbReference type="EMBL" id="ACPB03000475">
    <property type="status" value="NOT_ANNOTATED_CDS"/>
    <property type="molecule type" value="Genomic_DNA"/>
</dbReference>
<protein>
    <submittedName>
        <fullName evidence="3">SGNH domain-containing protein</fullName>
    </submittedName>
</protein>
<dbReference type="PANTHER" id="PTHR23028:SF53">
    <property type="entry name" value="ACYL_TRANSF_3 DOMAIN-CONTAINING PROTEIN"/>
    <property type="match status" value="1"/>
</dbReference>
<dbReference type="Proteomes" id="UP000015103">
    <property type="component" value="Unassembled WGS sequence"/>
</dbReference>
<dbReference type="HOGENOM" id="CLU_608776_0_0_1"/>
<accession>T1HRE5</accession>
<evidence type="ECO:0000313" key="4">
    <source>
        <dbReference type="Proteomes" id="UP000015103"/>
    </source>
</evidence>
<dbReference type="PANTHER" id="PTHR23028">
    <property type="entry name" value="ACETYLTRANSFERASE"/>
    <property type="match status" value="1"/>
</dbReference>
<dbReference type="GO" id="GO:0000271">
    <property type="term" value="P:polysaccharide biosynthetic process"/>
    <property type="evidence" value="ECO:0007669"/>
    <property type="project" value="TreeGrafter"/>
</dbReference>
<dbReference type="VEuPathDB" id="VectorBase:RPRC006615"/>
<organism evidence="3 4">
    <name type="scientific">Rhodnius prolixus</name>
    <name type="common">Triatomid bug</name>
    <dbReference type="NCBI Taxonomy" id="13249"/>
    <lineage>
        <taxon>Eukaryota</taxon>
        <taxon>Metazoa</taxon>
        <taxon>Ecdysozoa</taxon>
        <taxon>Arthropoda</taxon>
        <taxon>Hexapoda</taxon>
        <taxon>Insecta</taxon>
        <taxon>Pterygota</taxon>
        <taxon>Neoptera</taxon>
        <taxon>Paraneoptera</taxon>
        <taxon>Hemiptera</taxon>
        <taxon>Heteroptera</taxon>
        <taxon>Panheteroptera</taxon>
        <taxon>Cimicomorpha</taxon>
        <taxon>Reduviidae</taxon>
        <taxon>Triatominae</taxon>
        <taxon>Rhodnius</taxon>
    </lineage>
</organism>
<name>T1HRE5_RHOPR</name>
<dbReference type="EnsemblMetazoa" id="RPRC006615-RA">
    <property type="protein sequence ID" value="RPRC006615-PA"/>
    <property type="gene ID" value="RPRC006615"/>
</dbReference>
<dbReference type="AlphaFoldDB" id="T1HRE5"/>
<reference evidence="3" key="1">
    <citation type="submission" date="2015-05" db="UniProtKB">
        <authorList>
            <consortium name="EnsemblMetazoa"/>
        </authorList>
    </citation>
    <scope>IDENTIFICATION</scope>
</reference>
<dbReference type="STRING" id="13249.T1HRE5"/>
<dbReference type="Pfam" id="PF19040">
    <property type="entry name" value="SGNH"/>
    <property type="match status" value="1"/>
</dbReference>
<dbReference type="EMBL" id="ACPB03000474">
    <property type="status" value="NOT_ANNOTATED_CDS"/>
    <property type="molecule type" value="Genomic_DNA"/>
</dbReference>
<proteinExistence type="predicted"/>